<dbReference type="Pfam" id="PF13420">
    <property type="entry name" value="Acetyltransf_4"/>
    <property type="match status" value="1"/>
</dbReference>
<sequence>MIRKATFDDATSIAQIYNYYIENTVITFEEDPIDAEDIIQRIEKSNSAGFSWYVALESESVVGYAYSSKWNERSAYKHTAEVSVYLSHQHRSKGLGTKLYEALFDELKAMRMHVVIGGVTLPNAASVALHEKFGMKKVAHYEQVGFKFEEWLDVGYWQIQLDT</sequence>
<dbReference type="InterPro" id="IPR016181">
    <property type="entry name" value="Acyl_CoA_acyltransferase"/>
</dbReference>
<protein>
    <submittedName>
        <fullName evidence="4">N-acetyltransferase family protein</fullName>
    </submittedName>
</protein>
<proteinExistence type="predicted"/>
<feature type="domain" description="N-acetyltransferase" evidence="3">
    <location>
        <begin position="1"/>
        <end position="155"/>
    </location>
</feature>
<keyword evidence="2" id="KW-0012">Acyltransferase</keyword>
<name>A0AAQ3LER9_9BACT</name>
<evidence type="ECO:0000256" key="2">
    <source>
        <dbReference type="ARBA" id="ARBA00023315"/>
    </source>
</evidence>
<keyword evidence="1" id="KW-0808">Transferase</keyword>
<dbReference type="PANTHER" id="PTHR43072">
    <property type="entry name" value="N-ACETYLTRANSFERASE"/>
    <property type="match status" value="1"/>
</dbReference>
<dbReference type="EMBL" id="CP136920">
    <property type="protein sequence ID" value="WOO43239.1"/>
    <property type="molecule type" value="Genomic_DNA"/>
</dbReference>
<keyword evidence="5" id="KW-1185">Reference proteome</keyword>
<dbReference type="CDD" id="cd04301">
    <property type="entry name" value="NAT_SF"/>
    <property type="match status" value="1"/>
</dbReference>
<dbReference type="SUPFAM" id="SSF55729">
    <property type="entry name" value="Acyl-CoA N-acyltransferases (Nat)"/>
    <property type="match status" value="1"/>
</dbReference>
<dbReference type="PROSITE" id="PS51186">
    <property type="entry name" value="GNAT"/>
    <property type="match status" value="1"/>
</dbReference>
<evidence type="ECO:0000313" key="4">
    <source>
        <dbReference type="EMBL" id="WOO43239.1"/>
    </source>
</evidence>
<gene>
    <name evidence="4" type="ORF">RZN69_09070</name>
</gene>
<evidence type="ECO:0000259" key="3">
    <source>
        <dbReference type="PROSITE" id="PS51186"/>
    </source>
</evidence>
<organism evidence="4 5">
    <name type="scientific">Rubellicoccus peritrichatus</name>
    <dbReference type="NCBI Taxonomy" id="3080537"/>
    <lineage>
        <taxon>Bacteria</taxon>
        <taxon>Pseudomonadati</taxon>
        <taxon>Verrucomicrobiota</taxon>
        <taxon>Opitutia</taxon>
        <taxon>Puniceicoccales</taxon>
        <taxon>Cerasicoccaceae</taxon>
        <taxon>Rubellicoccus</taxon>
    </lineage>
</organism>
<evidence type="ECO:0000256" key="1">
    <source>
        <dbReference type="ARBA" id="ARBA00022679"/>
    </source>
</evidence>
<dbReference type="InterPro" id="IPR000182">
    <property type="entry name" value="GNAT_dom"/>
</dbReference>
<dbReference type="Gene3D" id="3.40.630.30">
    <property type="match status" value="1"/>
</dbReference>
<dbReference type="RefSeq" id="WP_317835783.1">
    <property type="nucleotide sequence ID" value="NZ_CP136920.1"/>
</dbReference>
<dbReference type="PANTHER" id="PTHR43072:SF23">
    <property type="entry name" value="UPF0039 PROTEIN C11D3.02C"/>
    <property type="match status" value="1"/>
</dbReference>
<dbReference type="KEGG" id="puo:RZN69_09070"/>
<dbReference type="Proteomes" id="UP001304300">
    <property type="component" value="Chromosome"/>
</dbReference>
<reference evidence="4 5" key="1">
    <citation type="submission" date="2023-10" db="EMBL/GenBank/DDBJ databases">
        <title>Rubellicoccus peritrichatus gen. nov., sp. nov., isolated from an algae of coral reef tank.</title>
        <authorList>
            <person name="Luo J."/>
        </authorList>
    </citation>
    <scope>NUCLEOTIDE SEQUENCE [LARGE SCALE GENOMIC DNA]</scope>
    <source>
        <strain evidence="4 5">CR14</strain>
    </source>
</reference>
<evidence type="ECO:0000313" key="5">
    <source>
        <dbReference type="Proteomes" id="UP001304300"/>
    </source>
</evidence>
<dbReference type="GO" id="GO:0016747">
    <property type="term" value="F:acyltransferase activity, transferring groups other than amino-acyl groups"/>
    <property type="evidence" value="ECO:0007669"/>
    <property type="project" value="InterPro"/>
</dbReference>
<dbReference type="AlphaFoldDB" id="A0AAQ3LER9"/>
<accession>A0AAQ3LER9</accession>